<evidence type="ECO:0000256" key="3">
    <source>
        <dbReference type="ARBA" id="ARBA00022723"/>
    </source>
</evidence>
<comment type="similarity">
    <text evidence="7">Belongs to the peptidase M42 family.</text>
</comment>
<comment type="cofactor">
    <cofactor evidence="1">
        <name>Zn(2+)</name>
        <dbReference type="ChEBI" id="CHEBI:29105"/>
    </cofactor>
</comment>
<evidence type="ECO:0000256" key="6">
    <source>
        <dbReference type="ARBA" id="ARBA00023049"/>
    </source>
</evidence>
<dbReference type="InterPro" id="IPR036264">
    <property type="entry name" value="Bact_exopeptidase_dim_dom"/>
</dbReference>
<protein>
    <submittedName>
        <fullName evidence="9">M20/M25/M40 family metallo-hydrolase</fullName>
    </submittedName>
</protein>
<dbReference type="PANTHER" id="PTHR42994:SF2">
    <property type="entry name" value="PEPTIDASE"/>
    <property type="match status" value="1"/>
</dbReference>
<reference evidence="9" key="1">
    <citation type="submission" date="2022-03" db="EMBL/GenBank/DDBJ databases">
        <authorList>
            <person name="Vrbovska V."/>
            <person name="Kovarovic V."/>
            <person name="Botka T."/>
            <person name="Pantucek R."/>
        </authorList>
    </citation>
    <scope>NUCLEOTIDE SEQUENCE</scope>
    <source>
        <strain evidence="9">CCM 2609</strain>
    </source>
</reference>
<evidence type="ECO:0000313" key="10">
    <source>
        <dbReference type="Proteomes" id="UP000830343"/>
    </source>
</evidence>
<organism evidence="9 10">
    <name type="scientific">Macrococcus armenti</name>
    <dbReference type="NCBI Taxonomy" id="2875764"/>
    <lineage>
        <taxon>Bacteria</taxon>
        <taxon>Bacillati</taxon>
        <taxon>Bacillota</taxon>
        <taxon>Bacilli</taxon>
        <taxon>Bacillales</taxon>
        <taxon>Staphylococcaceae</taxon>
        <taxon>Macrococcus</taxon>
    </lineage>
</organism>
<proteinExistence type="inferred from homology"/>
<dbReference type="RefSeq" id="WP_243367315.1">
    <property type="nucleotide sequence ID" value="NZ_CP094348.1"/>
</dbReference>
<dbReference type="Pfam" id="PF01546">
    <property type="entry name" value="Peptidase_M20"/>
    <property type="match status" value="1"/>
</dbReference>
<dbReference type="Gene3D" id="3.40.630.10">
    <property type="entry name" value="Zn peptidases"/>
    <property type="match status" value="1"/>
</dbReference>
<keyword evidence="4" id="KW-0378">Hydrolase</keyword>
<accession>A0ABY3ZXT0</accession>
<evidence type="ECO:0000313" key="9">
    <source>
        <dbReference type="EMBL" id="UOB21597.1"/>
    </source>
</evidence>
<keyword evidence="6" id="KW-0482">Metalloprotease</keyword>
<dbReference type="Proteomes" id="UP000830343">
    <property type="component" value="Chromosome"/>
</dbReference>
<dbReference type="Gene3D" id="3.30.70.360">
    <property type="match status" value="1"/>
</dbReference>
<name>A0ABY3ZXT0_9STAP</name>
<dbReference type="PIRSF" id="PIRSF001123">
    <property type="entry name" value="PepA_GA"/>
    <property type="match status" value="1"/>
</dbReference>
<gene>
    <name evidence="9" type="ORF">MRZ06_06485</name>
</gene>
<dbReference type="InterPro" id="IPR011650">
    <property type="entry name" value="Peptidase_M20_dimer"/>
</dbReference>
<sequence>MMNRTRLVNTFIELVKIDSETGHERQIADHLIELFRNLGLTVVEDDTQKETGFGAGNLFITLDGDATRKPLLLSCHMDTVTPGKGIEPIITDDIIHTDGTTILGADDKAGIATIIEAIQTIKEQNIEHGPIQIVITVGEESSLVGSSALDGKMLVNGLGYALDAGGKVGVIVNQAPTNATIEVTIKGTTAHAGIEPEKGVSAINIASRAINNMKLGRIDDETTANIGRIEGGEKTNIVADKCYILAEARSLSEEKMNAQVNHMKEAILTAAAELGGSADINVTVNYPSFKVDENSKVVQIAKQSALNIGRTPDVIPTGGGSDANFINGYGVPTVVLAVGYEKIHTVNECMPIIEMEKLTEQVIEIIKLV</sequence>
<dbReference type="InterPro" id="IPR008007">
    <property type="entry name" value="Peptidase_M42"/>
</dbReference>
<keyword evidence="2" id="KW-0645">Protease</keyword>
<dbReference type="SUPFAM" id="SSF53187">
    <property type="entry name" value="Zn-dependent exopeptidases"/>
    <property type="match status" value="1"/>
</dbReference>
<dbReference type="PANTHER" id="PTHR42994">
    <property type="entry name" value="PEPTIDASE T"/>
    <property type="match status" value="1"/>
</dbReference>
<dbReference type="InterPro" id="IPR002933">
    <property type="entry name" value="Peptidase_M20"/>
</dbReference>
<evidence type="ECO:0000256" key="1">
    <source>
        <dbReference type="ARBA" id="ARBA00001947"/>
    </source>
</evidence>
<dbReference type="EMBL" id="CP094348">
    <property type="protein sequence ID" value="UOB21597.1"/>
    <property type="molecule type" value="Genomic_DNA"/>
</dbReference>
<dbReference type="PROSITE" id="PS00759">
    <property type="entry name" value="ARGE_DAPE_CPG2_2"/>
    <property type="match status" value="1"/>
</dbReference>
<keyword evidence="10" id="KW-1185">Reference proteome</keyword>
<evidence type="ECO:0000256" key="5">
    <source>
        <dbReference type="ARBA" id="ARBA00022833"/>
    </source>
</evidence>
<feature type="domain" description="Peptidase M20 dimerisation" evidence="8">
    <location>
        <begin position="179"/>
        <end position="271"/>
    </location>
</feature>
<keyword evidence="3" id="KW-0479">Metal-binding</keyword>
<evidence type="ECO:0000259" key="8">
    <source>
        <dbReference type="Pfam" id="PF07687"/>
    </source>
</evidence>
<evidence type="ECO:0000256" key="4">
    <source>
        <dbReference type="ARBA" id="ARBA00022801"/>
    </source>
</evidence>
<evidence type="ECO:0000256" key="7">
    <source>
        <dbReference type="PIRNR" id="PIRNR001123"/>
    </source>
</evidence>
<reference evidence="9" key="2">
    <citation type="submission" date="2022-04" db="EMBL/GenBank/DDBJ databases">
        <title>Antimicrobial genetic elements in methicillin-resistant Macrococcus armenti.</title>
        <authorList>
            <person name="Keller J.E."/>
            <person name="Schwendener S."/>
            <person name="Pantucek R."/>
            <person name="Perreten V."/>
        </authorList>
    </citation>
    <scope>NUCLEOTIDE SEQUENCE</scope>
    <source>
        <strain evidence="9">CCM 2609</strain>
    </source>
</reference>
<dbReference type="InterPro" id="IPR001261">
    <property type="entry name" value="ArgE/DapE_CS"/>
</dbReference>
<keyword evidence="5" id="KW-0862">Zinc</keyword>
<dbReference type="NCBIfam" id="TIGR01883">
    <property type="entry name" value="PepT-like"/>
    <property type="match status" value="1"/>
</dbReference>
<dbReference type="SUPFAM" id="SSF55031">
    <property type="entry name" value="Bacterial exopeptidase dimerisation domain"/>
    <property type="match status" value="1"/>
</dbReference>
<dbReference type="Pfam" id="PF07687">
    <property type="entry name" value="M20_dimer"/>
    <property type="match status" value="1"/>
</dbReference>
<evidence type="ECO:0000256" key="2">
    <source>
        <dbReference type="ARBA" id="ARBA00022670"/>
    </source>
</evidence>
<dbReference type="InterPro" id="IPR010162">
    <property type="entry name" value="PepT-like"/>
</dbReference>